<proteinExistence type="predicted"/>
<organism evidence="1">
    <name type="scientific">Bat mastadenovirus</name>
    <dbReference type="NCBI Taxonomy" id="740971"/>
    <lineage>
        <taxon>Viruses</taxon>
        <taxon>Varidnaviria</taxon>
        <taxon>Bamfordvirae</taxon>
        <taxon>Preplasmiviricota</taxon>
        <taxon>Polisuviricotina</taxon>
        <taxon>Pharingeaviricetes</taxon>
        <taxon>Rowavirales</taxon>
        <taxon>Adenoviridae</taxon>
        <taxon>Mastadenovirus</taxon>
        <taxon>Mastadenovirus asiensse</taxon>
    </lineage>
</organism>
<accession>A0A894JBR8</accession>
<reference evidence="1" key="1">
    <citation type="submission" date="2020-07" db="EMBL/GenBank/DDBJ databases">
        <authorList>
            <person name="Hardmeier I.S."/>
            <person name="Aeberhard N."/>
            <person name="Qi W."/>
            <person name="Kraettli H."/>
            <person name="Fraefel C."/>
            <person name="Kubacki J."/>
        </authorList>
    </citation>
    <scope>NUCLEOTIDE SEQUENCE</scope>
    <source>
        <strain evidence="1">PNV1/Switzerland/2019/1</strain>
    </source>
</reference>
<evidence type="ECO:0000313" key="1">
    <source>
        <dbReference type="EMBL" id="QRV11596.1"/>
    </source>
</evidence>
<dbReference type="EMBL" id="MT815927">
    <property type="protein sequence ID" value="QRV11596.1"/>
    <property type="molecule type" value="Genomic_DNA"/>
</dbReference>
<name>A0A894JBR8_9ADEN</name>
<protein>
    <submittedName>
        <fullName evidence="1">U exon protein</fullName>
    </submittedName>
</protein>
<sequence>MAQVLVNGKLLGETRLSFKDLRKLAREQAWKYQSWEEGGVIDIETPDTEVMLKIR</sequence>